<organism evidence="1 2">
    <name type="scientific">Paraburkholderia phymatum</name>
    <dbReference type="NCBI Taxonomy" id="148447"/>
    <lineage>
        <taxon>Bacteria</taxon>
        <taxon>Pseudomonadati</taxon>
        <taxon>Pseudomonadota</taxon>
        <taxon>Betaproteobacteria</taxon>
        <taxon>Burkholderiales</taxon>
        <taxon>Burkholderiaceae</taxon>
        <taxon>Paraburkholderia</taxon>
    </lineage>
</organism>
<evidence type="ECO:0000313" key="2">
    <source>
        <dbReference type="Proteomes" id="UP001558850"/>
    </source>
</evidence>
<name>A0ACC6U9Q0_9BURK</name>
<feature type="non-terminal residue" evidence="1">
    <location>
        <position position="1"/>
    </location>
</feature>
<comment type="caution">
    <text evidence="1">The sequence shown here is derived from an EMBL/GenBank/DDBJ whole genome shotgun (WGS) entry which is preliminary data.</text>
</comment>
<accession>A0ACC6U9Q0</accession>
<dbReference type="Proteomes" id="UP001558850">
    <property type="component" value="Unassembled WGS sequence"/>
</dbReference>
<protein>
    <submittedName>
        <fullName evidence="1">EAL domain-containing protein</fullName>
    </submittedName>
</protein>
<proteinExistence type="predicted"/>
<keyword evidence="2" id="KW-1185">Reference proteome</keyword>
<gene>
    <name evidence="1" type="ORF">AB4Y32_32080</name>
</gene>
<sequence>LADKRLSLGRRLCKMPEGDPLRYITQAAQNAPNSHRFTCSRSTMIHIGEILKLTVTAEGVETHAQRDFLGTHGCHLYQGFLFSPPLAPRDFARWVQKHRPCSSPREADTKATPFGATPA</sequence>
<dbReference type="EMBL" id="JBFRCH010000031">
    <property type="protein sequence ID" value="MEX3936369.1"/>
    <property type="molecule type" value="Genomic_DNA"/>
</dbReference>
<reference evidence="1" key="1">
    <citation type="submission" date="2024-07" db="EMBL/GenBank/DDBJ databases">
        <title>A survey of Mimosa microsymbionts across Brazilian biomes reveals a high diversity of Paraburkholderia nodulating endemic species, but also that Cupriavidus is common as a symbiont of widespread species.</title>
        <authorList>
            <person name="Rouws L."/>
            <person name="Barauna A."/>
            <person name="Beukes C."/>
            <person name="Rouws J.R.C."/>
            <person name="De Faria S.M."/>
            <person name="Gross E."/>
            <person name="Bueno Dos Reis Junior F."/>
            <person name="Simon M.F."/>
            <person name="Maluk M."/>
            <person name="Odee D.W."/>
            <person name="Kenicer G."/>
            <person name="Young J.P.W."/>
            <person name="Reis V.M."/>
            <person name="Zilli J."/>
            <person name="James E.K."/>
        </authorList>
    </citation>
    <scope>NUCLEOTIDE SEQUENCE</scope>
    <source>
        <strain evidence="1">EG181B</strain>
    </source>
</reference>
<evidence type="ECO:0000313" key="1">
    <source>
        <dbReference type="EMBL" id="MEX3936369.1"/>
    </source>
</evidence>